<dbReference type="InterPro" id="IPR002347">
    <property type="entry name" value="SDR_fam"/>
</dbReference>
<dbReference type="EMBL" id="JACEIQ010000016">
    <property type="protein sequence ID" value="MBA4495524.1"/>
    <property type="molecule type" value="Genomic_DNA"/>
</dbReference>
<comment type="similarity">
    <text evidence="1 3">Belongs to the short-chain dehydrogenases/reductases (SDR) family.</text>
</comment>
<dbReference type="PIRSF" id="PIRSF000126">
    <property type="entry name" value="11-beta-HSD1"/>
    <property type="match status" value="1"/>
</dbReference>
<protein>
    <submittedName>
        <fullName evidence="4">SDR family oxidoreductase</fullName>
    </submittedName>
</protein>
<keyword evidence="2" id="KW-0560">Oxidoreductase</keyword>
<dbReference type="RefSeq" id="WP_181753060.1">
    <property type="nucleotide sequence ID" value="NZ_JACEIQ010000016.1"/>
</dbReference>
<dbReference type="PRINTS" id="PR00080">
    <property type="entry name" value="SDRFAMILY"/>
</dbReference>
<dbReference type="Pfam" id="PF00106">
    <property type="entry name" value="adh_short"/>
    <property type="match status" value="1"/>
</dbReference>
<dbReference type="SUPFAM" id="SSF51735">
    <property type="entry name" value="NAD(P)-binding Rossmann-fold domains"/>
    <property type="match status" value="1"/>
</dbReference>
<gene>
    <name evidence="4" type="ORF">H1191_14565</name>
</gene>
<dbReference type="PANTHER" id="PTHR44196">
    <property type="entry name" value="DEHYDROGENASE/REDUCTASE SDR FAMILY MEMBER 7B"/>
    <property type="match status" value="1"/>
</dbReference>
<organism evidence="4 5">
    <name type="scientific">Paenactinomyces guangxiensis</name>
    <dbReference type="NCBI Taxonomy" id="1490290"/>
    <lineage>
        <taxon>Bacteria</taxon>
        <taxon>Bacillati</taxon>
        <taxon>Bacillota</taxon>
        <taxon>Bacilli</taxon>
        <taxon>Bacillales</taxon>
        <taxon>Thermoactinomycetaceae</taxon>
        <taxon>Paenactinomyces</taxon>
    </lineage>
</organism>
<name>A0A7W1WT56_9BACL</name>
<evidence type="ECO:0000313" key="4">
    <source>
        <dbReference type="EMBL" id="MBA4495524.1"/>
    </source>
</evidence>
<dbReference type="PANTHER" id="PTHR44196:SF2">
    <property type="entry name" value="SHORT-CHAIN DEHYDROGENASE-RELATED"/>
    <property type="match status" value="1"/>
</dbReference>
<sequence>MQKTALITGASSGIGEAFAWQLAKKMDIVILVARREDRLKKMAERITATGGRARILAADLTDRAGLQQVVNYIEENRIDLLVNCAGTGLYGQVSRTDPEEEQQMIQLNVNALVRLTRAVLPQMLERNEGGIIQAGSILSFYPSPYMSAYAATKSFVLSYSEALAAELRQTGVKVSVLCPGSTESEFAARAGFKQSRTSSAEQVARIAIKGYEKGITVITPGFFNRLMSQLPRFLPRRLLTRIMARLFHNRN</sequence>
<dbReference type="GO" id="GO:0016020">
    <property type="term" value="C:membrane"/>
    <property type="evidence" value="ECO:0007669"/>
    <property type="project" value="TreeGrafter"/>
</dbReference>
<dbReference type="GO" id="GO:0016491">
    <property type="term" value="F:oxidoreductase activity"/>
    <property type="evidence" value="ECO:0007669"/>
    <property type="project" value="UniProtKB-KW"/>
</dbReference>
<dbReference type="CDD" id="cd05233">
    <property type="entry name" value="SDR_c"/>
    <property type="match status" value="1"/>
</dbReference>
<dbReference type="PROSITE" id="PS00061">
    <property type="entry name" value="ADH_SHORT"/>
    <property type="match status" value="1"/>
</dbReference>
<dbReference type="InterPro" id="IPR036291">
    <property type="entry name" value="NAD(P)-bd_dom_sf"/>
</dbReference>
<reference evidence="4 5" key="1">
    <citation type="submission" date="2020-07" db="EMBL/GenBank/DDBJ databases">
        <authorList>
            <person name="Feng H."/>
        </authorList>
    </citation>
    <scope>NUCLEOTIDE SEQUENCE [LARGE SCALE GENOMIC DNA]</scope>
    <source>
        <strain evidence="5">s-10</strain>
    </source>
</reference>
<proteinExistence type="inferred from homology"/>
<accession>A0A7W1WT56</accession>
<evidence type="ECO:0000256" key="2">
    <source>
        <dbReference type="ARBA" id="ARBA00023002"/>
    </source>
</evidence>
<dbReference type="Gene3D" id="3.40.50.720">
    <property type="entry name" value="NAD(P)-binding Rossmann-like Domain"/>
    <property type="match status" value="1"/>
</dbReference>
<dbReference type="PRINTS" id="PR00081">
    <property type="entry name" value="GDHRDH"/>
</dbReference>
<evidence type="ECO:0000313" key="5">
    <source>
        <dbReference type="Proteomes" id="UP000535491"/>
    </source>
</evidence>
<comment type="caution">
    <text evidence="4">The sequence shown here is derived from an EMBL/GenBank/DDBJ whole genome shotgun (WGS) entry which is preliminary data.</text>
</comment>
<evidence type="ECO:0000256" key="1">
    <source>
        <dbReference type="ARBA" id="ARBA00006484"/>
    </source>
</evidence>
<dbReference type="AlphaFoldDB" id="A0A7W1WT56"/>
<dbReference type="Proteomes" id="UP000535491">
    <property type="component" value="Unassembled WGS sequence"/>
</dbReference>
<dbReference type="InterPro" id="IPR020904">
    <property type="entry name" value="Sc_DH/Rdtase_CS"/>
</dbReference>
<keyword evidence="5" id="KW-1185">Reference proteome</keyword>
<evidence type="ECO:0000256" key="3">
    <source>
        <dbReference type="RuleBase" id="RU000363"/>
    </source>
</evidence>